<evidence type="ECO:0000313" key="3">
    <source>
        <dbReference type="Proteomes" id="UP000600365"/>
    </source>
</evidence>
<comment type="caution">
    <text evidence="2">The sequence shown here is derived from an EMBL/GenBank/DDBJ whole genome shotgun (WGS) entry which is preliminary data.</text>
</comment>
<reference evidence="2 3" key="1">
    <citation type="journal article" date="2014" name="Int. J. Syst. Evol. Microbiol.">
        <title>Complete genome sequence of Corynebacterium casei LMG S-19264T (=DSM 44701T), isolated from a smear-ripened cheese.</title>
        <authorList>
            <consortium name="US DOE Joint Genome Institute (JGI-PGF)"/>
            <person name="Walter F."/>
            <person name="Albersmeier A."/>
            <person name="Kalinowski J."/>
            <person name="Ruckert C."/>
        </authorList>
    </citation>
    <scope>NUCLEOTIDE SEQUENCE [LARGE SCALE GENOMIC DNA]</scope>
    <source>
        <strain evidence="2 3">CGMCC 4.7111</strain>
    </source>
</reference>
<keyword evidence="3" id="KW-1185">Reference proteome</keyword>
<feature type="region of interest" description="Disordered" evidence="1">
    <location>
        <begin position="1"/>
        <end position="68"/>
    </location>
</feature>
<accession>A0A918D153</accession>
<sequence>MTVASGGAGVRGRGTTGATAVADDKGMPFLGDRDVVHPWGEDVTHPLGGARPTPGGDLAHREWAEKRP</sequence>
<proteinExistence type="predicted"/>
<gene>
    <name evidence="2" type="ORF">GCM10011579_018820</name>
</gene>
<dbReference type="EMBL" id="BMMM01000002">
    <property type="protein sequence ID" value="GGN57001.1"/>
    <property type="molecule type" value="Genomic_DNA"/>
</dbReference>
<feature type="compositionally biased region" description="Basic and acidic residues" evidence="1">
    <location>
        <begin position="22"/>
        <end position="44"/>
    </location>
</feature>
<dbReference type="AlphaFoldDB" id="A0A918D153"/>
<name>A0A918D153_9ACTN</name>
<protein>
    <submittedName>
        <fullName evidence="2">Uncharacterized protein</fullName>
    </submittedName>
</protein>
<organism evidence="2 3">
    <name type="scientific">Streptomyces albiflavescens</name>
    <dbReference type="NCBI Taxonomy" id="1623582"/>
    <lineage>
        <taxon>Bacteria</taxon>
        <taxon>Bacillati</taxon>
        <taxon>Actinomycetota</taxon>
        <taxon>Actinomycetes</taxon>
        <taxon>Kitasatosporales</taxon>
        <taxon>Streptomycetaceae</taxon>
        <taxon>Streptomyces</taxon>
    </lineage>
</organism>
<evidence type="ECO:0000313" key="2">
    <source>
        <dbReference type="EMBL" id="GGN57001.1"/>
    </source>
</evidence>
<dbReference type="Proteomes" id="UP000600365">
    <property type="component" value="Unassembled WGS sequence"/>
</dbReference>
<evidence type="ECO:0000256" key="1">
    <source>
        <dbReference type="SAM" id="MobiDB-lite"/>
    </source>
</evidence>
<feature type="compositionally biased region" description="Gly residues" evidence="1">
    <location>
        <begin position="1"/>
        <end position="15"/>
    </location>
</feature>
<feature type="compositionally biased region" description="Basic and acidic residues" evidence="1">
    <location>
        <begin position="58"/>
        <end position="68"/>
    </location>
</feature>